<comment type="caution">
    <text evidence="1">The sequence shown here is derived from an EMBL/GenBank/DDBJ whole genome shotgun (WGS) entry which is preliminary data.</text>
</comment>
<dbReference type="AlphaFoldDB" id="A0A3M2HGG1"/>
<sequence>MTYASIPHYQLPDDSVSCSTCAACCCRLEVMLFGDTEVPWQFIHEDDWGGQVMRRLDDGWCAALDRDSMRCTIYAQRPMICREFELGSEECLEERKGSSAAYLEDC</sequence>
<dbReference type="RefSeq" id="WP_122168940.1">
    <property type="nucleotide sequence ID" value="NZ_CP180504.1"/>
</dbReference>
<accession>A0A3M2HGG1</accession>
<proteinExistence type="predicted"/>
<reference evidence="1 2" key="1">
    <citation type="submission" date="2018-10" db="EMBL/GenBank/DDBJ databases">
        <title>Pseudomonas zhaodongensis NEAU-ST5-21(T) genome.</title>
        <authorList>
            <person name="Peng J."/>
            <person name="Liu Z.-P."/>
        </authorList>
    </citation>
    <scope>NUCLEOTIDE SEQUENCE [LARGE SCALE GENOMIC DNA]</scope>
    <source>
        <strain evidence="1 2">NEAU-ST5-21</strain>
    </source>
</reference>
<protein>
    <submittedName>
        <fullName evidence="1">YkgJ family cysteine cluster protein</fullName>
    </submittedName>
</protein>
<gene>
    <name evidence="1" type="ORF">EA797_21310</name>
</gene>
<dbReference type="Proteomes" id="UP000269774">
    <property type="component" value="Unassembled WGS sequence"/>
</dbReference>
<dbReference type="InterPro" id="IPR005358">
    <property type="entry name" value="Puta_zinc/iron-chelating_dom"/>
</dbReference>
<dbReference type="EMBL" id="RFFM01000011">
    <property type="protein sequence ID" value="RMH87515.1"/>
    <property type="molecule type" value="Genomic_DNA"/>
</dbReference>
<name>A0A3M2HGG1_9GAMM</name>
<dbReference type="OrthoDB" id="71604at2"/>
<organism evidence="1 2">
    <name type="scientific">Stutzerimonas zhaodongensis</name>
    <dbReference type="NCBI Taxonomy" id="1176257"/>
    <lineage>
        <taxon>Bacteria</taxon>
        <taxon>Pseudomonadati</taxon>
        <taxon>Pseudomonadota</taxon>
        <taxon>Gammaproteobacteria</taxon>
        <taxon>Pseudomonadales</taxon>
        <taxon>Pseudomonadaceae</taxon>
        <taxon>Stutzerimonas</taxon>
    </lineage>
</organism>
<evidence type="ECO:0000313" key="1">
    <source>
        <dbReference type="EMBL" id="RMH87515.1"/>
    </source>
</evidence>
<evidence type="ECO:0000313" key="2">
    <source>
        <dbReference type="Proteomes" id="UP000269774"/>
    </source>
</evidence>
<keyword evidence="2" id="KW-1185">Reference proteome</keyword>
<dbReference type="Pfam" id="PF03692">
    <property type="entry name" value="CxxCxxCC"/>
    <property type="match status" value="1"/>
</dbReference>